<dbReference type="SUPFAM" id="SSF53167">
    <property type="entry name" value="Purine and uridine phosphorylases"/>
    <property type="match status" value="1"/>
</dbReference>
<feature type="domain" description="Nucleoside phosphorylase" evidence="1">
    <location>
        <begin position="136"/>
        <end position="196"/>
    </location>
</feature>
<evidence type="ECO:0000259" key="1">
    <source>
        <dbReference type="Pfam" id="PF01048"/>
    </source>
</evidence>
<sequence length="196" mass="21325">MLHTLFVFATIDEAAPTIQALQGKESIPGELWWCKRGKILVTGMGSVQAATQVIRHLNNSNQIINAGIAAALKPYQIGDIFTVGDIGKQIDLTTLNTSSHQLVKKVFPILTTQSAGARLLTIDFPLHNKALKQQLALQWDLVDMEGYGIATAAKAANVPLSIVKAVSDFAQEESKALIQQQIHTLAQQLAHYLKAF</sequence>
<accession>A0ABS3AVB4</accession>
<gene>
    <name evidence="2" type="ORF">JYU14_04930</name>
</gene>
<dbReference type="Pfam" id="PF01048">
    <property type="entry name" value="PNP_UDP_1"/>
    <property type="match status" value="1"/>
</dbReference>
<dbReference type="Proteomes" id="UP000722121">
    <property type="component" value="Unassembled WGS sequence"/>
</dbReference>
<evidence type="ECO:0000313" key="3">
    <source>
        <dbReference type="Proteomes" id="UP000722121"/>
    </source>
</evidence>
<reference evidence="2 3" key="1">
    <citation type="submission" date="2021-02" db="EMBL/GenBank/DDBJ databases">
        <title>Activity-based single-cell genomes from oceanic crustal fluid captures similar information to metagenomic and metatranscriptomic surveys with orders of magnitude less sampling.</title>
        <authorList>
            <person name="D'Angelo T.S."/>
            <person name="Orcutt B.N."/>
        </authorList>
    </citation>
    <scope>NUCLEOTIDE SEQUENCE [LARGE SCALE GENOMIC DNA]</scope>
    <source>
        <strain evidence="2">AH-315-G07</strain>
    </source>
</reference>
<name>A0ABS3AVB4_9BACT</name>
<protein>
    <recommendedName>
        <fullName evidence="1">Nucleoside phosphorylase domain-containing protein</fullName>
    </recommendedName>
</protein>
<dbReference type="Gene3D" id="3.40.50.1580">
    <property type="entry name" value="Nucleoside phosphorylase domain"/>
    <property type="match status" value="1"/>
</dbReference>
<comment type="caution">
    <text evidence="2">The sequence shown here is derived from an EMBL/GenBank/DDBJ whole genome shotgun (WGS) entry which is preliminary data.</text>
</comment>
<dbReference type="InterPro" id="IPR000845">
    <property type="entry name" value="Nucleoside_phosphorylase_d"/>
</dbReference>
<proteinExistence type="predicted"/>
<dbReference type="EMBL" id="JAFITR010000134">
    <property type="protein sequence ID" value="MBN4067409.1"/>
    <property type="molecule type" value="Genomic_DNA"/>
</dbReference>
<evidence type="ECO:0000313" key="2">
    <source>
        <dbReference type="EMBL" id="MBN4067409.1"/>
    </source>
</evidence>
<organism evidence="2 3">
    <name type="scientific">Simkania negevensis</name>
    <dbReference type="NCBI Taxonomy" id="83561"/>
    <lineage>
        <taxon>Bacteria</taxon>
        <taxon>Pseudomonadati</taxon>
        <taxon>Chlamydiota</taxon>
        <taxon>Chlamydiia</taxon>
        <taxon>Parachlamydiales</taxon>
        <taxon>Simkaniaceae</taxon>
        <taxon>Simkania</taxon>
    </lineage>
</organism>
<dbReference type="PANTHER" id="PTHR46832:SF1">
    <property type="entry name" value="5'-METHYLTHIOADENOSINE_S-ADENOSYLHOMOCYSTEINE NUCLEOSIDASE"/>
    <property type="match status" value="1"/>
</dbReference>
<dbReference type="InterPro" id="IPR035994">
    <property type="entry name" value="Nucleoside_phosphorylase_sf"/>
</dbReference>
<dbReference type="PANTHER" id="PTHR46832">
    <property type="entry name" value="5'-METHYLTHIOADENOSINE/S-ADENOSYLHOMOCYSTEINE NUCLEOSIDASE"/>
    <property type="match status" value="1"/>
</dbReference>
<keyword evidence="3" id="KW-1185">Reference proteome</keyword>